<accession>A0A3M4KS26</accession>
<evidence type="ECO:0000313" key="3">
    <source>
        <dbReference type="Proteomes" id="UP000279553"/>
    </source>
</evidence>
<keyword evidence="1" id="KW-1133">Transmembrane helix</keyword>
<dbReference type="EMBL" id="RBRD01000272">
    <property type="protein sequence ID" value="RMQ32028.1"/>
    <property type="molecule type" value="Genomic_DNA"/>
</dbReference>
<sequence>MDYFVSYDQFMFYFSSCFIGLALGTALGIFFSNRNR</sequence>
<evidence type="ECO:0000313" key="2">
    <source>
        <dbReference type="EMBL" id="RMQ32028.1"/>
    </source>
</evidence>
<name>A0A3M4KS26_PSEA0</name>
<comment type="caution">
    <text evidence="2">The sequence shown here is derived from an EMBL/GenBank/DDBJ whole genome shotgun (WGS) entry which is preliminary data.</text>
</comment>
<dbReference type="Proteomes" id="UP000279553">
    <property type="component" value="Unassembled WGS sequence"/>
</dbReference>
<keyword evidence="1" id="KW-0472">Membrane</keyword>
<evidence type="ECO:0000256" key="1">
    <source>
        <dbReference type="SAM" id="Phobius"/>
    </source>
</evidence>
<feature type="transmembrane region" description="Helical" evidence="1">
    <location>
        <begin position="12"/>
        <end position="31"/>
    </location>
</feature>
<proteinExistence type="predicted"/>
<protein>
    <submittedName>
        <fullName evidence="2">Uncharacterized protein</fullName>
    </submittedName>
</protein>
<gene>
    <name evidence="2" type="ORF">ALQ05_200038</name>
</gene>
<reference evidence="2 3" key="1">
    <citation type="submission" date="2018-08" db="EMBL/GenBank/DDBJ databases">
        <title>Recombination of ecologically and evolutionarily significant loci maintains genetic cohesion in the Pseudomonas syringae species complex.</title>
        <authorList>
            <person name="Dillon M."/>
            <person name="Thakur S."/>
            <person name="Almeida R.N.D."/>
            <person name="Weir B.S."/>
            <person name="Guttman D.S."/>
        </authorList>
    </citation>
    <scope>NUCLEOTIDE SEQUENCE [LARGE SCALE GENOMIC DNA]</scope>
    <source>
        <strain evidence="2 3">ICMP 535</strain>
    </source>
</reference>
<dbReference type="AlphaFoldDB" id="A0A3M4KS26"/>
<organism evidence="2 3">
    <name type="scientific">Pseudomonas amygdali pv. mori</name>
    <dbReference type="NCBI Taxonomy" id="34065"/>
    <lineage>
        <taxon>Bacteria</taxon>
        <taxon>Pseudomonadati</taxon>
        <taxon>Pseudomonadota</taxon>
        <taxon>Gammaproteobacteria</taxon>
        <taxon>Pseudomonadales</taxon>
        <taxon>Pseudomonadaceae</taxon>
        <taxon>Pseudomonas</taxon>
        <taxon>Pseudomonas amygdali</taxon>
    </lineage>
</organism>
<keyword evidence="1" id="KW-0812">Transmembrane</keyword>